<accession>A0A0P7E1T3</accession>
<dbReference type="EMBL" id="LJTC01000005">
    <property type="protein sequence ID" value="KPM83878.1"/>
    <property type="molecule type" value="Genomic_DNA"/>
</dbReference>
<reference evidence="1 2" key="1">
    <citation type="submission" date="2015-09" db="EMBL/GenBank/DDBJ databases">
        <title>Draft Genome Sequence of Pseudoalteromonas lipolytica UCD-48B.</title>
        <authorList>
            <person name="Krusor M."/>
            <person name="Coil D.A."/>
            <person name="Lang J.M."/>
            <person name="Eisen J.A."/>
            <person name="Alexiev A."/>
        </authorList>
    </citation>
    <scope>NUCLEOTIDE SEQUENCE [LARGE SCALE GENOMIC DNA]</scope>
    <source>
        <strain evidence="1 2">UCD-48B</strain>
    </source>
</reference>
<dbReference type="STRING" id="570156.AOG27_09560"/>
<organism evidence="1 2">
    <name type="scientific">Pseudoalteromonas lipolytica</name>
    <dbReference type="NCBI Taxonomy" id="570156"/>
    <lineage>
        <taxon>Bacteria</taxon>
        <taxon>Pseudomonadati</taxon>
        <taxon>Pseudomonadota</taxon>
        <taxon>Gammaproteobacteria</taxon>
        <taxon>Alteromonadales</taxon>
        <taxon>Pseudoalteromonadaceae</taxon>
        <taxon>Pseudoalteromonas</taxon>
    </lineage>
</organism>
<comment type="caution">
    <text evidence="1">The sequence shown here is derived from an EMBL/GenBank/DDBJ whole genome shotgun (WGS) entry which is preliminary data.</text>
</comment>
<dbReference type="AlphaFoldDB" id="A0A0P7E1T3"/>
<sequence>MQTTIARKAARVAYLVLSNLYIRFENINFNIFNGLSLILMKGNKVLNHLIFAVLSFDDSLDAANRNLEVLIWVLK</sequence>
<dbReference type="Proteomes" id="UP000050378">
    <property type="component" value="Unassembled WGS sequence"/>
</dbReference>
<dbReference type="PATRIC" id="fig|570156.3.peg.2983"/>
<proteinExistence type="predicted"/>
<evidence type="ECO:0000313" key="1">
    <source>
        <dbReference type="EMBL" id="KPM83878.1"/>
    </source>
</evidence>
<evidence type="ECO:0000313" key="2">
    <source>
        <dbReference type="Proteomes" id="UP000050378"/>
    </source>
</evidence>
<name>A0A0P7E1T3_9GAMM</name>
<protein>
    <submittedName>
        <fullName evidence="1">Uncharacterized protein</fullName>
    </submittedName>
</protein>
<gene>
    <name evidence="1" type="ORF">AOG27_09560</name>
</gene>